<proteinExistence type="predicted"/>
<dbReference type="RefSeq" id="WP_212010367.1">
    <property type="nucleotide sequence ID" value="NZ_JAAFYZ010000056.1"/>
</dbReference>
<dbReference type="Proteomes" id="UP000730482">
    <property type="component" value="Unassembled WGS sequence"/>
</dbReference>
<gene>
    <name evidence="1" type="ORF">KGQ19_18140</name>
</gene>
<dbReference type="EMBL" id="JAAFYZ010000056">
    <property type="protein sequence ID" value="MBS2548789.1"/>
    <property type="molecule type" value="Genomic_DNA"/>
</dbReference>
<name>A0ABS5KRZ9_9ACTN</name>
<accession>A0ABS5KRZ9</accession>
<evidence type="ECO:0008006" key="3">
    <source>
        <dbReference type="Google" id="ProtNLM"/>
    </source>
</evidence>
<comment type="caution">
    <text evidence="1">The sequence shown here is derived from an EMBL/GenBank/DDBJ whole genome shotgun (WGS) entry which is preliminary data.</text>
</comment>
<evidence type="ECO:0000313" key="2">
    <source>
        <dbReference type="Proteomes" id="UP000730482"/>
    </source>
</evidence>
<reference evidence="1 2" key="1">
    <citation type="submission" date="2020-02" db="EMBL/GenBank/DDBJ databases">
        <title>Acidophilic actinobacteria isolated from forest soil.</title>
        <authorList>
            <person name="Golinska P."/>
        </authorList>
    </citation>
    <scope>NUCLEOTIDE SEQUENCE [LARGE SCALE GENOMIC DNA]</scope>
    <source>
        <strain evidence="1 2">NL8</strain>
    </source>
</reference>
<keyword evidence="2" id="KW-1185">Reference proteome</keyword>
<protein>
    <recommendedName>
        <fullName evidence="3">HNH endonuclease</fullName>
    </recommendedName>
</protein>
<evidence type="ECO:0000313" key="1">
    <source>
        <dbReference type="EMBL" id="MBS2548789.1"/>
    </source>
</evidence>
<organism evidence="1 2">
    <name type="scientific">Catenulispora pinistramenti</name>
    <dbReference type="NCBI Taxonomy" id="2705254"/>
    <lineage>
        <taxon>Bacteria</taxon>
        <taxon>Bacillati</taxon>
        <taxon>Actinomycetota</taxon>
        <taxon>Actinomycetes</taxon>
        <taxon>Catenulisporales</taxon>
        <taxon>Catenulisporaceae</taxon>
        <taxon>Catenulispora</taxon>
    </lineage>
</organism>
<sequence length="147" mass="16507">MTTPHGRKGTLTPAHDQAVTHHYTVHYPDHAPRESDPHYVDFEAYRRRTRKTARCAFAVRVGDDSMCGGTLELHHSHVEFALANEVDLELLERDYPGVSDIGQVGAWIESAQNLMWLCTAHHRGHGGVHTASAADYEAEHYIRGLIE</sequence>